<dbReference type="EMBL" id="LCYG01000111">
    <property type="protein sequence ID" value="KLK89916.1"/>
    <property type="molecule type" value="Genomic_DNA"/>
</dbReference>
<organism evidence="2 3">
    <name type="scientific">Microvirga vignae</name>
    <dbReference type="NCBI Taxonomy" id="1225564"/>
    <lineage>
        <taxon>Bacteria</taxon>
        <taxon>Pseudomonadati</taxon>
        <taxon>Pseudomonadota</taxon>
        <taxon>Alphaproteobacteria</taxon>
        <taxon>Hyphomicrobiales</taxon>
        <taxon>Methylobacteriaceae</taxon>
        <taxon>Microvirga</taxon>
    </lineage>
</organism>
<dbReference type="STRING" id="1225564.AA309_28725"/>
<name>A0A0H1R538_9HYPH</name>
<evidence type="ECO:0000313" key="2">
    <source>
        <dbReference type="EMBL" id="KLK89916.1"/>
    </source>
</evidence>
<accession>A0A0H1R538</accession>
<comment type="caution">
    <text evidence="2">The sequence shown here is derived from an EMBL/GenBank/DDBJ whole genome shotgun (WGS) entry which is preliminary data.</text>
</comment>
<gene>
    <name evidence="2" type="ORF">AA309_28725</name>
</gene>
<sequence length="106" mass="10960">MVMMTLAPISGHAGPCSAEIDRLQAAVDARIDTTAGIGPMGRESTAATEHHQPTPGSIVRAEESLGEGASYEQVLAALTQARAADQAGDATSCERALEALRRAMGR</sequence>
<protein>
    <submittedName>
        <fullName evidence="2">Uncharacterized protein</fullName>
    </submittedName>
</protein>
<reference evidence="2 3" key="1">
    <citation type="submission" date="2015-05" db="EMBL/GenBank/DDBJ databases">
        <title>Draft genome sequence of Microvirga vignae strain BR3299, a novel nitrogen fixing bacteria isolated from Brazil semi-aired region.</title>
        <authorList>
            <person name="Zilli J.E."/>
            <person name="Passos S.R."/>
            <person name="Leite J."/>
            <person name="Baldani J.I."/>
            <person name="Xavier G.R."/>
            <person name="Rumjaneck N.G."/>
            <person name="Simoes-Araujo J.L."/>
        </authorList>
    </citation>
    <scope>NUCLEOTIDE SEQUENCE [LARGE SCALE GENOMIC DNA]</scope>
    <source>
        <strain evidence="2 3">BR3299</strain>
    </source>
</reference>
<dbReference type="AlphaFoldDB" id="A0A0H1R538"/>
<keyword evidence="3" id="KW-1185">Reference proteome</keyword>
<dbReference type="OrthoDB" id="8456558at2"/>
<proteinExistence type="predicted"/>
<dbReference type="PATRIC" id="fig|1225564.3.peg.393"/>
<evidence type="ECO:0000313" key="3">
    <source>
        <dbReference type="Proteomes" id="UP000035489"/>
    </source>
</evidence>
<feature type="region of interest" description="Disordered" evidence="1">
    <location>
        <begin position="35"/>
        <end position="59"/>
    </location>
</feature>
<dbReference type="Proteomes" id="UP000035489">
    <property type="component" value="Unassembled WGS sequence"/>
</dbReference>
<evidence type="ECO:0000256" key="1">
    <source>
        <dbReference type="SAM" id="MobiDB-lite"/>
    </source>
</evidence>